<name>A0ABT6F6U8_9BACT</name>
<dbReference type="EMBL" id="JARRAG010000001">
    <property type="protein sequence ID" value="MDG3003308.1"/>
    <property type="molecule type" value="Genomic_DNA"/>
</dbReference>
<evidence type="ECO:0000313" key="1">
    <source>
        <dbReference type="EMBL" id="MDG3003308.1"/>
    </source>
</evidence>
<reference evidence="1 2" key="1">
    <citation type="submission" date="2023-03" db="EMBL/GenBank/DDBJ databases">
        <title>Paludisphaera mucosa sp. nov. a novel planctomycete from northern fen.</title>
        <authorList>
            <person name="Ivanova A."/>
        </authorList>
    </citation>
    <scope>NUCLEOTIDE SEQUENCE [LARGE SCALE GENOMIC DNA]</scope>
    <source>
        <strain evidence="1 2">Pla2</strain>
    </source>
</reference>
<dbReference type="SUPFAM" id="SSF102588">
    <property type="entry name" value="LmbE-like"/>
    <property type="match status" value="1"/>
</dbReference>
<organism evidence="1 2">
    <name type="scientific">Paludisphaera mucosa</name>
    <dbReference type="NCBI Taxonomy" id="3030827"/>
    <lineage>
        <taxon>Bacteria</taxon>
        <taxon>Pseudomonadati</taxon>
        <taxon>Planctomycetota</taxon>
        <taxon>Planctomycetia</taxon>
        <taxon>Isosphaerales</taxon>
        <taxon>Isosphaeraceae</taxon>
        <taxon>Paludisphaera</taxon>
    </lineage>
</organism>
<dbReference type="InterPro" id="IPR024078">
    <property type="entry name" value="LmbE-like_dom_sf"/>
</dbReference>
<dbReference type="RefSeq" id="WP_277859661.1">
    <property type="nucleotide sequence ID" value="NZ_JARRAG010000001.1"/>
</dbReference>
<gene>
    <name evidence="1" type="ORF">PZE19_05985</name>
</gene>
<keyword evidence="2" id="KW-1185">Reference proteome</keyword>
<sequence>MHTKKRILAIHAHPDDVEFQCAGTLALLKQAGHDVTIATMTPGDCGSAEHDSEAIAAIRRGEAKAAADLIEADYVCLEFRDLAIFNDDDSRRRVTEAVRRLRPDVILTAPPVDYLCDHEMTSLLVRDACFAAGCPNYATRLWDPSKALDHIPHLYFVDALEGNDRDGRPLPVAFHVDVTEVFELKRQMLACHASQREWLLRQHGIDEYLDSQKRWGEIRGAEIGVAAAEGFRQYLGHPYPHDNRLLELLGQDGRGGRGGSKGS</sequence>
<dbReference type="PANTHER" id="PTHR12993">
    <property type="entry name" value="N-ACETYLGLUCOSAMINYL-PHOSPHATIDYLINOSITOL DE-N-ACETYLASE-RELATED"/>
    <property type="match status" value="1"/>
</dbReference>
<accession>A0ABT6F6U8</accession>
<evidence type="ECO:0000313" key="2">
    <source>
        <dbReference type="Proteomes" id="UP001216907"/>
    </source>
</evidence>
<dbReference type="InterPro" id="IPR003737">
    <property type="entry name" value="GlcNAc_PI_deacetylase-related"/>
</dbReference>
<dbReference type="Proteomes" id="UP001216907">
    <property type="component" value="Unassembled WGS sequence"/>
</dbReference>
<dbReference type="Pfam" id="PF02585">
    <property type="entry name" value="PIG-L"/>
    <property type="match status" value="1"/>
</dbReference>
<comment type="caution">
    <text evidence="1">The sequence shown here is derived from an EMBL/GenBank/DDBJ whole genome shotgun (WGS) entry which is preliminary data.</text>
</comment>
<dbReference type="PANTHER" id="PTHR12993:SF11">
    <property type="entry name" value="N-ACETYLGLUCOSAMINYL-PHOSPHATIDYLINOSITOL DE-N-ACETYLASE"/>
    <property type="match status" value="1"/>
</dbReference>
<dbReference type="Gene3D" id="3.40.50.10320">
    <property type="entry name" value="LmbE-like"/>
    <property type="match status" value="1"/>
</dbReference>
<proteinExistence type="predicted"/>
<protein>
    <submittedName>
        <fullName evidence="1">PIG-L family deacetylase</fullName>
    </submittedName>
</protein>